<evidence type="ECO:0000256" key="1">
    <source>
        <dbReference type="ARBA" id="ARBA00004429"/>
    </source>
</evidence>
<gene>
    <name evidence="14" type="ORF">FAK_14490</name>
</gene>
<dbReference type="PIRSF" id="PIRSF006247">
    <property type="entry name" value="TrkH"/>
    <property type="match status" value="1"/>
</dbReference>
<dbReference type="InterPro" id="IPR003445">
    <property type="entry name" value="Cat_transpt"/>
</dbReference>
<evidence type="ECO:0000256" key="3">
    <source>
        <dbReference type="ARBA" id="ARBA00022448"/>
    </source>
</evidence>
<feature type="binding site" evidence="12">
    <location>
        <position position="111"/>
    </location>
    <ligand>
        <name>K(+)</name>
        <dbReference type="ChEBI" id="CHEBI:29103"/>
    </ligand>
</feature>
<feature type="binding site" evidence="12">
    <location>
        <position position="316"/>
    </location>
    <ligand>
        <name>K(+)</name>
        <dbReference type="ChEBI" id="CHEBI:29103"/>
    </ligand>
</feature>
<feature type="transmembrane region" description="Helical" evidence="13">
    <location>
        <begin position="391"/>
        <end position="415"/>
    </location>
</feature>
<feature type="transmembrane region" description="Helical" evidence="13">
    <location>
        <begin position="7"/>
        <end position="30"/>
    </location>
</feature>
<evidence type="ECO:0000256" key="13">
    <source>
        <dbReference type="SAM" id="Phobius"/>
    </source>
</evidence>
<keyword evidence="3" id="KW-0813">Transport</keyword>
<dbReference type="GO" id="GO:0015379">
    <property type="term" value="F:potassium:chloride symporter activity"/>
    <property type="evidence" value="ECO:0007669"/>
    <property type="project" value="InterPro"/>
</dbReference>
<feature type="transmembrane region" description="Helical" evidence="13">
    <location>
        <begin position="182"/>
        <end position="201"/>
    </location>
</feature>
<keyword evidence="6" id="KW-0633">Potassium transport</keyword>
<dbReference type="Proteomes" id="UP001366166">
    <property type="component" value="Chromosome"/>
</dbReference>
<evidence type="ECO:0000256" key="8">
    <source>
        <dbReference type="ARBA" id="ARBA00022958"/>
    </source>
</evidence>
<reference evidence="15" key="1">
    <citation type="journal article" date="2023" name="Arch. Microbiol.">
        <title>Desulfoferula mesophilus gen. nov. sp. nov., a mesophilic sulfate-reducing bacterium isolated from a brackish lake sediment.</title>
        <authorList>
            <person name="Watanabe T."/>
            <person name="Yabe T."/>
            <person name="Tsuji J.M."/>
            <person name="Fukui M."/>
        </authorList>
    </citation>
    <scope>NUCLEOTIDE SEQUENCE [LARGE SCALE GENOMIC DNA]</scope>
    <source>
        <strain evidence="15">12FAK</strain>
    </source>
</reference>
<comment type="similarity">
    <text evidence="2">Belongs to the TrkH potassium transport family.</text>
</comment>
<feature type="binding site" evidence="12">
    <location>
        <position position="317"/>
    </location>
    <ligand>
        <name>K(+)</name>
        <dbReference type="ChEBI" id="CHEBI:29103"/>
    </ligand>
</feature>
<dbReference type="RefSeq" id="WP_338606098.1">
    <property type="nucleotide sequence ID" value="NZ_AP028679.1"/>
</dbReference>
<dbReference type="EMBL" id="AP028679">
    <property type="protein sequence ID" value="BEQ14383.1"/>
    <property type="molecule type" value="Genomic_DNA"/>
</dbReference>
<evidence type="ECO:0000256" key="12">
    <source>
        <dbReference type="PIRSR" id="PIRSR006247-1"/>
    </source>
</evidence>
<evidence type="ECO:0000256" key="9">
    <source>
        <dbReference type="ARBA" id="ARBA00022989"/>
    </source>
</evidence>
<comment type="subcellular location">
    <subcellularLocation>
        <location evidence="1">Cell inner membrane</location>
        <topology evidence="1">Multi-pass membrane protein</topology>
    </subcellularLocation>
</comment>
<keyword evidence="8 12" id="KW-0630">Potassium</keyword>
<feature type="transmembrane region" description="Helical" evidence="13">
    <location>
        <begin position="136"/>
        <end position="161"/>
    </location>
</feature>
<dbReference type="GO" id="GO:0046872">
    <property type="term" value="F:metal ion binding"/>
    <property type="evidence" value="ECO:0007669"/>
    <property type="project" value="UniProtKB-KW"/>
</dbReference>
<dbReference type="KEGG" id="dmp:FAK_14490"/>
<feature type="binding site" evidence="12">
    <location>
        <position position="220"/>
    </location>
    <ligand>
        <name>K(+)</name>
        <dbReference type="ChEBI" id="CHEBI:29103"/>
    </ligand>
</feature>
<evidence type="ECO:0000256" key="7">
    <source>
        <dbReference type="ARBA" id="ARBA00022692"/>
    </source>
</evidence>
<accession>A0AAU9EXF0</accession>
<keyword evidence="9 13" id="KW-1133">Transmembrane helix</keyword>
<evidence type="ECO:0000256" key="10">
    <source>
        <dbReference type="ARBA" id="ARBA00023065"/>
    </source>
</evidence>
<evidence type="ECO:0000313" key="14">
    <source>
        <dbReference type="EMBL" id="BEQ14383.1"/>
    </source>
</evidence>
<feature type="binding site" evidence="12">
    <location>
        <position position="433"/>
    </location>
    <ligand>
        <name>K(+)</name>
        <dbReference type="ChEBI" id="CHEBI:29103"/>
    </ligand>
</feature>
<feature type="binding site" evidence="12">
    <location>
        <position position="112"/>
    </location>
    <ligand>
        <name>K(+)</name>
        <dbReference type="ChEBI" id="CHEBI:29103"/>
    </ligand>
</feature>
<dbReference type="Pfam" id="PF02386">
    <property type="entry name" value="TrkH"/>
    <property type="match status" value="1"/>
</dbReference>
<proteinExistence type="inferred from homology"/>
<evidence type="ECO:0000313" key="15">
    <source>
        <dbReference type="Proteomes" id="UP001366166"/>
    </source>
</evidence>
<feature type="transmembrane region" description="Helical" evidence="13">
    <location>
        <begin position="69"/>
        <end position="91"/>
    </location>
</feature>
<evidence type="ECO:0000256" key="6">
    <source>
        <dbReference type="ARBA" id="ARBA00022538"/>
    </source>
</evidence>
<keyword evidence="4" id="KW-1003">Cell membrane</keyword>
<dbReference type="PANTHER" id="PTHR32024">
    <property type="entry name" value="TRK SYSTEM POTASSIUM UPTAKE PROTEIN TRKG-RELATED"/>
    <property type="match status" value="1"/>
</dbReference>
<organism evidence="14 15">
    <name type="scientific">Desulfoferula mesophila</name>
    <dbReference type="NCBI Taxonomy" id="3058419"/>
    <lineage>
        <taxon>Bacteria</taxon>
        <taxon>Pseudomonadati</taxon>
        <taxon>Thermodesulfobacteriota</taxon>
        <taxon>Desulfarculia</taxon>
        <taxon>Desulfarculales</taxon>
        <taxon>Desulfarculaceae</taxon>
        <taxon>Desulfoferula</taxon>
    </lineage>
</organism>
<keyword evidence="7 13" id="KW-0812">Transmembrane</keyword>
<keyword evidence="10" id="KW-0406">Ion transport</keyword>
<evidence type="ECO:0000256" key="4">
    <source>
        <dbReference type="ARBA" id="ARBA00022475"/>
    </source>
</evidence>
<keyword evidence="12" id="KW-0479">Metal-binding</keyword>
<evidence type="ECO:0000256" key="5">
    <source>
        <dbReference type="ARBA" id="ARBA00022519"/>
    </source>
</evidence>
<feature type="transmembrane region" description="Helical" evidence="13">
    <location>
        <begin position="36"/>
        <end position="57"/>
    </location>
</feature>
<dbReference type="PANTHER" id="PTHR32024:SF2">
    <property type="entry name" value="TRK SYSTEM POTASSIUM UPTAKE PROTEIN TRKG-RELATED"/>
    <property type="match status" value="1"/>
</dbReference>
<dbReference type="InterPro" id="IPR004772">
    <property type="entry name" value="TrkH"/>
</dbReference>
<keyword evidence="15" id="KW-1185">Reference proteome</keyword>
<feature type="transmembrane region" description="Helical" evidence="13">
    <location>
        <begin position="277"/>
        <end position="300"/>
    </location>
</feature>
<keyword evidence="5" id="KW-0997">Cell inner membrane</keyword>
<dbReference type="AlphaFoldDB" id="A0AAU9EXF0"/>
<evidence type="ECO:0000256" key="11">
    <source>
        <dbReference type="ARBA" id="ARBA00023136"/>
    </source>
</evidence>
<feature type="transmembrane region" description="Helical" evidence="13">
    <location>
        <begin position="236"/>
        <end position="256"/>
    </location>
</feature>
<sequence length="483" mass="52172">MGLAVVLSLLGVLCMGVGLFMLLPLGVALLYGENTWHAFAGGAFASLVLGAVLFWLFRDKDTREMNHRQGMAIVGISWAVAGLLGALPFYLSGEFAGFGDAVFESVSGFTTTGASVLTNVEGCSKGVLFWRALTHWLGGMGFIVLSVAILPFVGVGGMQLFKAEVPSPTPDRLAPRITDTASVLWKVYAVITAAEVALLMLGGMDWFDATCHAFATMATGGFSTKNTSIAAFNSSYIEVIVTIFMILAGMNFTLHFQMMWQRRWSAWWRNEEWRTYMYLWLGAALVGAMALAFISQYGVWESIRLAAFQSATILTTTGFATADYCLWPAVAVAPLVVLMFIGGSAGSTGGGPKVMRLMVVAKQIQAELKRLVHPRVVAPVRLEHHSLDRGIVASVWGFLGAYFFCFVLVALLLTAMDLDLTTSFSASIACLGNIGPGLGSVGPAGNYSQIPLLGKWLLSLAMIVGRLEVYTVLILFLPEFWRD</sequence>
<dbReference type="GO" id="GO:0005886">
    <property type="term" value="C:plasma membrane"/>
    <property type="evidence" value="ECO:0007669"/>
    <property type="project" value="UniProtKB-SubCell"/>
</dbReference>
<protein>
    <submittedName>
        <fullName evidence="14">Trk system potassium transporter TrkH</fullName>
    </submittedName>
</protein>
<evidence type="ECO:0000256" key="2">
    <source>
        <dbReference type="ARBA" id="ARBA00009137"/>
    </source>
</evidence>
<feature type="transmembrane region" description="Helical" evidence="13">
    <location>
        <begin position="456"/>
        <end position="477"/>
    </location>
</feature>
<feature type="transmembrane region" description="Helical" evidence="13">
    <location>
        <begin position="326"/>
        <end position="346"/>
    </location>
</feature>
<keyword evidence="11 13" id="KW-0472">Membrane</keyword>
<name>A0AAU9EXF0_9BACT</name>